<dbReference type="PROSITE" id="PS00430">
    <property type="entry name" value="TONB_DEPENDENT_REC_1"/>
    <property type="match status" value="1"/>
</dbReference>
<dbReference type="Proteomes" id="UP000298213">
    <property type="component" value="Unassembled WGS sequence"/>
</dbReference>
<dbReference type="EMBL" id="SPDV01000009">
    <property type="protein sequence ID" value="TFI59099.1"/>
    <property type="molecule type" value="Genomic_DNA"/>
</dbReference>
<protein>
    <recommendedName>
        <fullName evidence="3">DUF2927 domain-containing protein</fullName>
    </recommendedName>
</protein>
<organism evidence="1 2">
    <name type="scientific">Sphingomonas parva</name>
    <dbReference type="NCBI Taxonomy" id="2555898"/>
    <lineage>
        <taxon>Bacteria</taxon>
        <taxon>Pseudomonadati</taxon>
        <taxon>Pseudomonadota</taxon>
        <taxon>Alphaproteobacteria</taxon>
        <taxon>Sphingomonadales</taxon>
        <taxon>Sphingomonadaceae</taxon>
        <taxon>Sphingomonas</taxon>
    </lineage>
</organism>
<sequence>MLTALLTAALQAASPSAPPPASDESIVVTGERPMTRGDIRHHLVEIGRTEQGQLARFATPICPAVVGMPGPYVDVIVERLRETASGVGLKVADRPCVSNVTLIVVPDGAQFVDAVRSTLIFSGLDPWEVRRVKRERPASAWNRIQAVNEHFQAAGSGGSIRVYGTSLFKQPIQQVILEAFVLIDEKAVVGKSLVQLADYLAMRTLAETKPPREGGDATILSLFDPNAAAPPSQATALDHAYLGGLYASEALRTSGQQRSRITTLIGRTLSPSAETDDRAE</sequence>
<gene>
    <name evidence="1" type="ORF">E2493_06120</name>
</gene>
<evidence type="ECO:0008006" key="3">
    <source>
        <dbReference type="Google" id="ProtNLM"/>
    </source>
</evidence>
<keyword evidence="2" id="KW-1185">Reference proteome</keyword>
<proteinExistence type="predicted"/>
<dbReference type="AlphaFoldDB" id="A0A4Y8ZWL7"/>
<accession>A0A4Y8ZWL7</accession>
<evidence type="ECO:0000313" key="1">
    <source>
        <dbReference type="EMBL" id="TFI59099.1"/>
    </source>
</evidence>
<dbReference type="InterPro" id="IPR010916">
    <property type="entry name" value="TonB_box_CS"/>
</dbReference>
<name>A0A4Y8ZWL7_9SPHN</name>
<dbReference type="RefSeq" id="WP_135084795.1">
    <property type="nucleotide sequence ID" value="NZ_SPDV01000009.1"/>
</dbReference>
<dbReference type="OrthoDB" id="7218943at2"/>
<comment type="caution">
    <text evidence="1">The sequence shown here is derived from an EMBL/GenBank/DDBJ whole genome shotgun (WGS) entry which is preliminary data.</text>
</comment>
<reference evidence="1 2" key="1">
    <citation type="submission" date="2019-03" db="EMBL/GenBank/DDBJ databases">
        <title>Genome sequence of Sphingomonas sp. 17J27-24.</title>
        <authorList>
            <person name="Kim M."/>
            <person name="Maeng S."/>
            <person name="Sathiyaraj S."/>
        </authorList>
    </citation>
    <scope>NUCLEOTIDE SEQUENCE [LARGE SCALE GENOMIC DNA]</scope>
    <source>
        <strain evidence="1 2">17J27-24</strain>
    </source>
</reference>
<evidence type="ECO:0000313" key="2">
    <source>
        <dbReference type="Proteomes" id="UP000298213"/>
    </source>
</evidence>